<keyword evidence="2" id="KW-1185">Reference proteome</keyword>
<dbReference type="Proteomes" id="UP001152622">
    <property type="component" value="Chromosome 3"/>
</dbReference>
<protein>
    <submittedName>
        <fullName evidence="1">Uncharacterized protein</fullName>
    </submittedName>
</protein>
<dbReference type="AlphaFoldDB" id="A0A9Q1FWX7"/>
<evidence type="ECO:0000313" key="1">
    <source>
        <dbReference type="EMBL" id="KAJ8369191.1"/>
    </source>
</evidence>
<name>A0A9Q1FWX7_SYNKA</name>
<accession>A0A9Q1FWX7</accession>
<dbReference type="EMBL" id="JAINUF010000003">
    <property type="protein sequence ID" value="KAJ8369191.1"/>
    <property type="molecule type" value="Genomic_DNA"/>
</dbReference>
<sequence>MRENEWRAHRKILPNRRRGEEGDAHCNNPGSTLFGCAAVNDRMMDFHLHRDGMELEKWAVLFPFTGPTLTQSRHVGENGKMGRLPITATWKSSCVARSLGNSIW</sequence>
<organism evidence="1 2">
    <name type="scientific">Synaphobranchus kaupii</name>
    <name type="common">Kaup's arrowtooth eel</name>
    <dbReference type="NCBI Taxonomy" id="118154"/>
    <lineage>
        <taxon>Eukaryota</taxon>
        <taxon>Metazoa</taxon>
        <taxon>Chordata</taxon>
        <taxon>Craniata</taxon>
        <taxon>Vertebrata</taxon>
        <taxon>Euteleostomi</taxon>
        <taxon>Actinopterygii</taxon>
        <taxon>Neopterygii</taxon>
        <taxon>Teleostei</taxon>
        <taxon>Anguilliformes</taxon>
        <taxon>Synaphobranchidae</taxon>
        <taxon>Synaphobranchus</taxon>
    </lineage>
</organism>
<gene>
    <name evidence="1" type="ORF">SKAU_G00092190</name>
</gene>
<comment type="caution">
    <text evidence="1">The sequence shown here is derived from an EMBL/GenBank/DDBJ whole genome shotgun (WGS) entry which is preliminary data.</text>
</comment>
<reference evidence="1" key="1">
    <citation type="journal article" date="2023" name="Science">
        <title>Genome structures resolve the early diversification of teleost fishes.</title>
        <authorList>
            <person name="Parey E."/>
            <person name="Louis A."/>
            <person name="Montfort J."/>
            <person name="Bouchez O."/>
            <person name="Roques C."/>
            <person name="Iampietro C."/>
            <person name="Lluch J."/>
            <person name="Castinel A."/>
            <person name="Donnadieu C."/>
            <person name="Desvignes T."/>
            <person name="Floi Bucao C."/>
            <person name="Jouanno E."/>
            <person name="Wen M."/>
            <person name="Mejri S."/>
            <person name="Dirks R."/>
            <person name="Jansen H."/>
            <person name="Henkel C."/>
            <person name="Chen W.J."/>
            <person name="Zahm M."/>
            <person name="Cabau C."/>
            <person name="Klopp C."/>
            <person name="Thompson A.W."/>
            <person name="Robinson-Rechavi M."/>
            <person name="Braasch I."/>
            <person name="Lecointre G."/>
            <person name="Bobe J."/>
            <person name="Postlethwait J.H."/>
            <person name="Berthelot C."/>
            <person name="Roest Crollius H."/>
            <person name="Guiguen Y."/>
        </authorList>
    </citation>
    <scope>NUCLEOTIDE SEQUENCE</scope>
    <source>
        <strain evidence="1">WJC10195</strain>
    </source>
</reference>
<proteinExistence type="predicted"/>
<evidence type="ECO:0000313" key="2">
    <source>
        <dbReference type="Proteomes" id="UP001152622"/>
    </source>
</evidence>